<dbReference type="InterPro" id="IPR004496">
    <property type="entry name" value="NapF"/>
</dbReference>
<feature type="binding site" evidence="6">
    <location>
        <position position="45"/>
    </location>
    <ligand>
        <name>[4Fe-4S] cluster</name>
        <dbReference type="ChEBI" id="CHEBI:49883"/>
        <label>1</label>
    </ligand>
</feature>
<evidence type="ECO:0000256" key="5">
    <source>
        <dbReference type="ARBA" id="ARBA00023014"/>
    </source>
</evidence>
<dbReference type="OrthoDB" id="9808559at2"/>
<sequence>MVDLSKRRLFAKQRMNDSSARLPWLVSNANFTDLCTRCGKCSEACETQIVIKGDGGFPQVDFTQGECTFCYQCADVCPEPLFKEKNELPWDAKASIQDSCLAKQNVECRSCGEMCDTNAIKFKLEIGKVAQPNIDVDECTGCGACVAVCPSSSINVSNLV</sequence>
<dbReference type="CDD" id="cd10564">
    <property type="entry name" value="NapF_like"/>
    <property type="match status" value="1"/>
</dbReference>
<keyword evidence="1 6" id="KW-0004">4Fe-4S</keyword>
<evidence type="ECO:0000256" key="4">
    <source>
        <dbReference type="ARBA" id="ARBA00023004"/>
    </source>
</evidence>
<keyword evidence="4 6" id="KW-0408">Iron</keyword>
<dbReference type="Pfam" id="PF12838">
    <property type="entry name" value="Fer4_7"/>
    <property type="match status" value="1"/>
</dbReference>
<dbReference type="InterPro" id="IPR017900">
    <property type="entry name" value="4Fe4S_Fe_S_CS"/>
</dbReference>
<comment type="function">
    <text evidence="6">Could be involved in the maturation of NapA, the catalytic subunit of the periplasmic nitrate reductase, before its export into the periplasm.</text>
</comment>
<dbReference type="PROSITE" id="PS51379">
    <property type="entry name" value="4FE4S_FER_2"/>
    <property type="match status" value="3"/>
</dbReference>
<evidence type="ECO:0000256" key="6">
    <source>
        <dbReference type="HAMAP-Rule" id="MF_02201"/>
    </source>
</evidence>
<dbReference type="PANTHER" id="PTHR43687:SF1">
    <property type="entry name" value="FERREDOXIN III"/>
    <property type="match status" value="1"/>
</dbReference>
<keyword evidence="5 6" id="KW-0411">Iron-sulfur</keyword>
<evidence type="ECO:0000313" key="8">
    <source>
        <dbReference type="EMBL" id="KJY83918.1"/>
    </source>
</evidence>
<dbReference type="PROSITE" id="PS00198">
    <property type="entry name" value="4FE4S_FER_1"/>
    <property type="match status" value="1"/>
</dbReference>
<dbReference type="InterPro" id="IPR017896">
    <property type="entry name" value="4Fe4S_Fe-S-bd"/>
</dbReference>
<feature type="binding site" evidence="6">
    <location>
        <position position="67"/>
    </location>
    <ligand>
        <name>[4Fe-4S] cluster</name>
        <dbReference type="ChEBI" id="CHEBI:49883"/>
        <label>2</label>
    </ligand>
</feature>
<dbReference type="Gene3D" id="3.30.70.20">
    <property type="match status" value="2"/>
</dbReference>
<dbReference type="GO" id="GO:0005737">
    <property type="term" value="C:cytoplasm"/>
    <property type="evidence" value="ECO:0007669"/>
    <property type="project" value="UniProtKB-SubCell"/>
</dbReference>
<comment type="cofactor">
    <cofactor evidence="6">
        <name>[4Fe-4S] cluster</name>
        <dbReference type="ChEBI" id="CHEBI:49883"/>
    </cofactor>
</comment>
<feature type="binding site" evidence="6">
    <location>
        <position position="70"/>
    </location>
    <ligand>
        <name>[4Fe-4S] cluster</name>
        <dbReference type="ChEBI" id="CHEBI:49883"/>
        <label>2</label>
    </ligand>
</feature>
<dbReference type="PANTHER" id="PTHR43687">
    <property type="entry name" value="ADENYLYLSULFATE REDUCTASE, BETA SUBUNIT"/>
    <property type="match status" value="1"/>
</dbReference>
<feature type="binding site" evidence="6">
    <location>
        <position position="77"/>
    </location>
    <ligand>
        <name>[4Fe-4S] cluster</name>
        <dbReference type="ChEBI" id="CHEBI:49883"/>
        <label>2</label>
    </ligand>
</feature>
<dbReference type="RefSeq" id="WP_045954840.1">
    <property type="nucleotide sequence ID" value="NZ_JXXV01000012.1"/>
</dbReference>
<dbReference type="PATRIC" id="fig|579748.3.peg.1273"/>
<dbReference type="InterPro" id="IPR050572">
    <property type="entry name" value="Fe-S_Ferredoxin"/>
</dbReference>
<feature type="binding site" evidence="6">
    <location>
        <position position="142"/>
    </location>
    <ligand>
        <name>[4Fe-4S] cluster</name>
        <dbReference type="ChEBI" id="CHEBI:49883"/>
        <label>3</label>
    </ligand>
</feature>
<feature type="binding site" evidence="6">
    <location>
        <position position="41"/>
    </location>
    <ligand>
        <name>[4Fe-4S] cluster</name>
        <dbReference type="ChEBI" id="CHEBI:49883"/>
        <label>1</label>
    </ligand>
</feature>
<dbReference type="Proteomes" id="UP000033673">
    <property type="component" value="Unassembled WGS sequence"/>
</dbReference>
<dbReference type="HAMAP" id="MF_02201">
    <property type="entry name" value="NapF"/>
    <property type="match status" value="1"/>
</dbReference>
<comment type="similarity">
    <text evidence="6">Belongs to the NapF family.</text>
</comment>
<evidence type="ECO:0000256" key="3">
    <source>
        <dbReference type="ARBA" id="ARBA00022737"/>
    </source>
</evidence>
<reference evidence="8 9" key="1">
    <citation type="journal article" date="2015" name="BMC Genomics">
        <title>Genome mining reveals unlocked bioactive potential of marine Gram-negative bacteria.</title>
        <authorList>
            <person name="Machado H."/>
            <person name="Sonnenschein E.C."/>
            <person name="Melchiorsen J."/>
            <person name="Gram L."/>
        </authorList>
    </citation>
    <scope>NUCLEOTIDE SEQUENCE [LARGE SCALE GENOMIC DNA]</scope>
    <source>
        <strain evidence="8 9">S2757</strain>
    </source>
</reference>
<dbReference type="EMBL" id="JXXV01000012">
    <property type="protein sequence ID" value="KJY83918.1"/>
    <property type="molecule type" value="Genomic_DNA"/>
</dbReference>
<feature type="domain" description="4Fe-4S ferredoxin-type" evidence="7">
    <location>
        <begin position="56"/>
        <end position="87"/>
    </location>
</feature>
<evidence type="ECO:0000256" key="1">
    <source>
        <dbReference type="ARBA" id="ARBA00022485"/>
    </source>
</evidence>
<dbReference type="STRING" id="579748.TW81_06210"/>
<feature type="binding site" evidence="6">
    <location>
        <position position="73"/>
    </location>
    <ligand>
        <name>[4Fe-4S] cluster</name>
        <dbReference type="ChEBI" id="CHEBI:49883"/>
        <label>2</label>
    </ligand>
</feature>
<feature type="binding site" evidence="6">
    <location>
        <position position="38"/>
    </location>
    <ligand>
        <name>[4Fe-4S] cluster</name>
        <dbReference type="ChEBI" id="CHEBI:49883"/>
        <label>1</label>
    </ligand>
</feature>
<feature type="binding site" evidence="6">
    <location>
        <position position="139"/>
    </location>
    <ligand>
        <name>[4Fe-4S] cluster</name>
        <dbReference type="ChEBI" id="CHEBI:49883"/>
        <label>3</label>
    </ligand>
</feature>
<dbReference type="GO" id="GO:0046872">
    <property type="term" value="F:metal ion binding"/>
    <property type="evidence" value="ECO:0007669"/>
    <property type="project" value="UniProtKB-KW"/>
</dbReference>
<feature type="binding site" evidence="6">
    <location>
        <position position="149"/>
    </location>
    <ligand>
        <name>[4Fe-4S] cluster</name>
        <dbReference type="ChEBI" id="CHEBI:49883"/>
        <label>3</label>
    </ligand>
</feature>
<dbReference type="GO" id="GO:0051539">
    <property type="term" value="F:4 iron, 4 sulfur cluster binding"/>
    <property type="evidence" value="ECO:0007669"/>
    <property type="project" value="UniProtKB-UniRule"/>
</dbReference>
<keyword evidence="2 6" id="KW-0479">Metal-binding</keyword>
<keyword evidence="3 6" id="KW-0677">Repeat</keyword>
<comment type="caution">
    <text evidence="8">The sequence shown here is derived from an EMBL/GenBank/DDBJ whole genome shotgun (WGS) entry which is preliminary data.</text>
</comment>
<feature type="domain" description="4Fe-4S ferredoxin-type" evidence="7">
    <location>
        <begin position="130"/>
        <end position="159"/>
    </location>
</feature>
<feature type="domain" description="4Fe-4S ferredoxin-type" evidence="7">
    <location>
        <begin position="24"/>
        <end position="55"/>
    </location>
</feature>
<evidence type="ECO:0000313" key="9">
    <source>
        <dbReference type="Proteomes" id="UP000033673"/>
    </source>
</evidence>
<gene>
    <name evidence="6" type="primary">napF</name>
    <name evidence="8" type="ORF">TW81_06210</name>
</gene>
<dbReference type="SUPFAM" id="SSF54862">
    <property type="entry name" value="4Fe-4S ferredoxins"/>
    <property type="match status" value="1"/>
</dbReference>
<keyword evidence="9" id="KW-1185">Reference proteome</keyword>
<accession>A0A0F4NM43</accession>
<name>A0A0F4NM43_9VIBR</name>
<comment type="subcellular location">
    <subcellularLocation>
        <location evidence="6">Cytoplasm</location>
    </subcellularLocation>
</comment>
<keyword evidence="6" id="KW-0963">Cytoplasm</keyword>
<feature type="binding site" evidence="6">
    <location>
        <position position="145"/>
    </location>
    <ligand>
        <name>[4Fe-4S] cluster</name>
        <dbReference type="ChEBI" id="CHEBI:49883"/>
        <label>3</label>
    </ligand>
</feature>
<evidence type="ECO:0000259" key="7">
    <source>
        <dbReference type="PROSITE" id="PS51379"/>
    </source>
</evidence>
<dbReference type="Pfam" id="PF13187">
    <property type="entry name" value="Fer4_9"/>
    <property type="match status" value="1"/>
</dbReference>
<proteinExistence type="inferred from homology"/>
<dbReference type="AlphaFoldDB" id="A0A0F4NM43"/>
<organism evidence="8 9">
    <name type="scientific">Vibrio galatheae</name>
    <dbReference type="NCBI Taxonomy" id="579748"/>
    <lineage>
        <taxon>Bacteria</taxon>
        <taxon>Pseudomonadati</taxon>
        <taxon>Pseudomonadota</taxon>
        <taxon>Gammaproteobacteria</taxon>
        <taxon>Vibrionales</taxon>
        <taxon>Vibrionaceae</taxon>
        <taxon>Vibrio</taxon>
    </lineage>
</organism>
<dbReference type="NCBIfam" id="TIGR00402">
    <property type="entry name" value="napF"/>
    <property type="match status" value="1"/>
</dbReference>
<evidence type="ECO:0000256" key="2">
    <source>
        <dbReference type="ARBA" id="ARBA00022723"/>
    </source>
</evidence>
<protein>
    <recommendedName>
        <fullName evidence="6">Ferredoxin-type protein NapF</fullName>
    </recommendedName>
</protein>
<feature type="binding site" evidence="6">
    <location>
        <position position="35"/>
    </location>
    <ligand>
        <name>[4Fe-4S] cluster</name>
        <dbReference type="ChEBI" id="CHEBI:49883"/>
        <label>1</label>
    </ligand>
</feature>
<comment type="subunit">
    <text evidence="6">Interacts with the cytoplasmic NapA precursor.</text>
</comment>